<gene>
    <name evidence="2" type="ORF">FCI23_55220</name>
</gene>
<accession>A0A4U0RAG9</accession>
<dbReference type="Proteomes" id="UP000305778">
    <property type="component" value="Unassembled WGS sequence"/>
</dbReference>
<dbReference type="AlphaFoldDB" id="A0A4U0RAG9"/>
<name>A0A4U0RAG9_9ACTN</name>
<sequence>MTRAVRVSVAFLLGGAVATTVGVAITRGIFALLANAVSPGTCPTRRQRAPSSRSCWSACS</sequence>
<feature type="compositionally biased region" description="Polar residues" evidence="1">
    <location>
        <begin position="49"/>
        <end position="60"/>
    </location>
</feature>
<proteinExistence type="predicted"/>
<dbReference type="OrthoDB" id="3684935at2"/>
<keyword evidence="3" id="KW-1185">Reference proteome</keyword>
<evidence type="ECO:0000313" key="3">
    <source>
        <dbReference type="Proteomes" id="UP000305778"/>
    </source>
</evidence>
<reference evidence="2 3" key="1">
    <citation type="submission" date="2019-04" db="EMBL/GenBank/DDBJ databases">
        <title>Streptomyces oryziradicis sp. nov., a novel actinomycete isolated from rhizosphere soil of rice (Oryza sativa L.).</title>
        <authorList>
            <person name="Li C."/>
        </authorList>
    </citation>
    <scope>NUCLEOTIDE SEQUENCE [LARGE SCALE GENOMIC DNA]</scope>
    <source>
        <strain evidence="2 3">NEAU-C40</strain>
    </source>
</reference>
<evidence type="ECO:0000256" key="1">
    <source>
        <dbReference type="SAM" id="MobiDB-lite"/>
    </source>
</evidence>
<evidence type="ECO:0000313" key="2">
    <source>
        <dbReference type="EMBL" id="TJZ92105.1"/>
    </source>
</evidence>
<organism evidence="2 3">
    <name type="scientific">Actinacidiphila oryziradicis</name>
    <dbReference type="NCBI Taxonomy" id="2571141"/>
    <lineage>
        <taxon>Bacteria</taxon>
        <taxon>Bacillati</taxon>
        <taxon>Actinomycetota</taxon>
        <taxon>Actinomycetes</taxon>
        <taxon>Kitasatosporales</taxon>
        <taxon>Streptomycetaceae</taxon>
        <taxon>Actinacidiphila</taxon>
    </lineage>
</organism>
<dbReference type="EMBL" id="SUMC01000289">
    <property type="protein sequence ID" value="TJZ92105.1"/>
    <property type="molecule type" value="Genomic_DNA"/>
</dbReference>
<feature type="region of interest" description="Disordered" evidence="1">
    <location>
        <begin position="40"/>
        <end position="60"/>
    </location>
</feature>
<comment type="caution">
    <text evidence="2">The sequence shown here is derived from an EMBL/GenBank/DDBJ whole genome shotgun (WGS) entry which is preliminary data.</text>
</comment>
<protein>
    <submittedName>
        <fullName evidence="2">Uncharacterized protein</fullName>
    </submittedName>
</protein>